<evidence type="ECO:0000313" key="2">
    <source>
        <dbReference type="Proteomes" id="UP000231426"/>
    </source>
</evidence>
<dbReference type="Proteomes" id="UP000231426">
    <property type="component" value="Unassembled WGS sequence"/>
</dbReference>
<evidence type="ECO:0008006" key="3">
    <source>
        <dbReference type="Google" id="ProtNLM"/>
    </source>
</evidence>
<name>A0A2M6W7N2_9BACT</name>
<protein>
    <recommendedName>
        <fullName evidence="3">POTRA domain-containing protein</fullName>
    </recommendedName>
</protein>
<evidence type="ECO:0000313" key="1">
    <source>
        <dbReference type="EMBL" id="PIT88789.1"/>
    </source>
</evidence>
<dbReference type="AlphaFoldDB" id="A0A2M6W7N2"/>
<accession>A0A2M6W7N2</accession>
<dbReference type="EMBL" id="PFBV01000001">
    <property type="protein sequence ID" value="PIT88789.1"/>
    <property type="molecule type" value="Genomic_DNA"/>
</dbReference>
<comment type="caution">
    <text evidence="1">The sequence shown here is derived from an EMBL/GenBank/DDBJ whole genome shotgun (WGS) entry which is preliminary data.</text>
</comment>
<organism evidence="1 2">
    <name type="scientific">Candidatus Magasanikbacteria bacterium CG10_big_fil_rev_8_21_14_0_10_36_32</name>
    <dbReference type="NCBI Taxonomy" id="1974646"/>
    <lineage>
        <taxon>Bacteria</taxon>
        <taxon>Candidatus Magasanikiibacteriota</taxon>
    </lineage>
</organism>
<sequence>MTKISIIGSKIISSTEMETYIMDTYLTGRKVWPSNNYFLVDTDKIYSDLQQKYLLSELKVEKIFPKELKIEMTEKNSAIIYDNGLETYLLDLEGTAISKLFNDIIPTTTIIATTTNTSTLSDTSPSATNTPMTTETVTTTVYKPDLTKFNTFDLKYLPVIYDTRLIPIEIKQTNILPVSLLSVITEWQSMIQKGGIGKVKYFEIDNLSTGIKSYLDRTWYVIFNPQNDLETQINNLKVLLRDIKPTEYVNLYYGERIFWK</sequence>
<reference evidence="2" key="1">
    <citation type="submission" date="2017-09" db="EMBL/GenBank/DDBJ databases">
        <title>Depth-based differentiation of microbial function through sediment-hosted aquifers and enrichment of novel symbionts in the deep terrestrial subsurface.</title>
        <authorList>
            <person name="Probst A.J."/>
            <person name="Ladd B."/>
            <person name="Jarett J.K."/>
            <person name="Geller-Mcgrath D.E."/>
            <person name="Sieber C.M.K."/>
            <person name="Emerson J.B."/>
            <person name="Anantharaman K."/>
            <person name="Thomas B.C."/>
            <person name="Malmstrom R."/>
            <person name="Stieglmeier M."/>
            <person name="Klingl A."/>
            <person name="Woyke T."/>
            <person name="Ryan C.M."/>
            <person name="Banfield J.F."/>
        </authorList>
    </citation>
    <scope>NUCLEOTIDE SEQUENCE [LARGE SCALE GENOMIC DNA]</scope>
</reference>
<proteinExistence type="predicted"/>
<gene>
    <name evidence="1" type="ORF">COU29_00195</name>
</gene>